<proteinExistence type="predicted"/>
<protein>
    <submittedName>
        <fullName evidence="1">Uncharacterized protein</fullName>
    </submittedName>
</protein>
<gene>
    <name evidence="1" type="ORF">RM6536_0803</name>
</gene>
<dbReference type="EMBL" id="AP014938">
    <property type="protein sequence ID" value="BAS20050.1"/>
    <property type="molecule type" value="Genomic_DNA"/>
</dbReference>
<dbReference type="AlphaFoldDB" id="A0A0K2RZ30"/>
<organism evidence="1">
    <name type="scientific">Rothia mucilaginosa</name>
    <dbReference type="NCBI Taxonomy" id="43675"/>
    <lineage>
        <taxon>Bacteria</taxon>
        <taxon>Bacillati</taxon>
        <taxon>Actinomycetota</taxon>
        <taxon>Actinomycetes</taxon>
        <taxon>Micrococcales</taxon>
        <taxon>Micrococcaceae</taxon>
        <taxon>Rothia</taxon>
    </lineage>
</organism>
<accession>A0A0K2RZ30</accession>
<sequence>MLVDDVYECFTDYSQHGFNFTYVFPCRGVCFCGYLKWFYFSF</sequence>
<evidence type="ECO:0000313" key="1">
    <source>
        <dbReference type="EMBL" id="BAS20050.1"/>
    </source>
</evidence>
<evidence type="ECO:0000313" key="2">
    <source>
        <dbReference type="Proteomes" id="UP000066203"/>
    </source>
</evidence>
<reference evidence="2" key="1">
    <citation type="submission" date="2015-08" db="EMBL/GenBank/DDBJ databases">
        <title>Complete genome sequence of Rothia mucilaginosa strain NUM-Rm6536.</title>
        <authorList>
            <person name="Nambu T."/>
        </authorList>
    </citation>
    <scope>NUCLEOTIDE SEQUENCE [LARGE SCALE GENOMIC DNA]</scope>
    <source>
        <strain evidence="2">NUM-Rm6536</strain>
    </source>
</reference>
<dbReference type="Proteomes" id="UP000066203">
    <property type="component" value="Chromosome"/>
</dbReference>
<name>A0A0K2RZ30_9MICC</name>